<accession>A8XA70</accession>
<feature type="transmembrane region" description="Helical" evidence="6">
    <location>
        <begin position="295"/>
        <end position="315"/>
    </location>
</feature>
<comment type="function">
    <text evidence="6">Forms chloride channels.</text>
</comment>
<evidence type="ECO:0000256" key="2">
    <source>
        <dbReference type="ARBA" id="ARBA00022692"/>
    </source>
</evidence>
<keyword evidence="6" id="KW-0406">Ion transport</keyword>
<dbReference type="InterPro" id="IPR021134">
    <property type="entry name" value="Bestrophin-like"/>
</dbReference>
<dbReference type="Pfam" id="PF01062">
    <property type="entry name" value="Bestrophin"/>
    <property type="match status" value="2"/>
</dbReference>
<dbReference type="InterPro" id="IPR000615">
    <property type="entry name" value="Bestrophin"/>
</dbReference>
<keyword evidence="8" id="KW-1185">Reference proteome</keyword>
<dbReference type="EMBL" id="HE601459">
    <property type="protein sequence ID" value="CAP29538.2"/>
    <property type="molecule type" value="Genomic_DNA"/>
</dbReference>
<feature type="transmembrane region" description="Helical" evidence="6">
    <location>
        <begin position="327"/>
        <end position="344"/>
    </location>
</feature>
<keyword evidence="6" id="KW-1003">Cell membrane</keyword>
<dbReference type="Proteomes" id="UP000008549">
    <property type="component" value="Unassembled WGS sequence"/>
</dbReference>
<keyword evidence="4 6" id="KW-0472">Membrane</keyword>
<feature type="transmembrane region" description="Helical" evidence="6">
    <location>
        <begin position="115"/>
        <end position="132"/>
    </location>
</feature>
<dbReference type="InParanoid" id="A8XA70"/>
<evidence type="ECO:0000256" key="4">
    <source>
        <dbReference type="ARBA" id="ARBA00023136"/>
    </source>
</evidence>
<keyword evidence="6" id="KW-0868">Chloride</keyword>
<keyword evidence="6" id="KW-0407">Ion channel</keyword>
<dbReference type="FunCoup" id="A8XA70">
    <property type="interactions" value="554"/>
</dbReference>
<evidence type="ECO:0000313" key="8">
    <source>
        <dbReference type="Proteomes" id="UP000008549"/>
    </source>
</evidence>
<dbReference type="PANTHER" id="PTHR10736:SF8">
    <property type="entry name" value="BESTROPHIN HOMOLOG 5"/>
    <property type="match status" value="1"/>
</dbReference>
<feature type="transmembrane region" description="Helical" evidence="6">
    <location>
        <begin position="78"/>
        <end position="95"/>
    </location>
</feature>
<dbReference type="GO" id="GO:1902476">
    <property type="term" value="P:chloride transmembrane transport"/>
    <property type="evidence" value="ECO:0000318"/>
    <property type="project" value="GO_Central"/>
</dbReference>
<comment type="subcellular location">
    <subcellularLocation>
        <location evidence="6">Cell membrane</location>
        <topology evidence="6">Multi-pass membrane protein</topology>
    </subcellularLocation>
    <subcellularLocation>
        <location evidence="1">Membrane</location>
        <topology evidence="1">Multi-pass membrane protein</topology>
    </subcellularLocation>
</comment>
<reference evidence="7 8" key="1">
    <citation type="journal article" date="2003" name="PLoS Biol.">
        <title>The genome sequence of Caenorhabditis briggsae: a platform for comparative genomics.</title>
        <authorList>
            <person name="Stein L.D."/>
            <person name="Bao Z."/>
            <person name="Blasiar D."/>
            <person name="Blumenthal T."/>
            <person name="Brent M.R."/>
            <person name="Chen N."/>
            <person name="Chinwalla A."/>
            <person name="Clarke L."/>
            <person name="Clee C."/>
            <person name="Coghlan A."/>
            <person name="Coulson A."/>
            <person name="D'Eustachio P."/>
            <person name="Fitch D.H."/>
            <person name="Fulton L.A."/>
            <person name="Fulton R.E."/>
            <person name="Griffiths-Jones S."/>
            <person name="Harris T.W."/>
            <person name="Hillier L.W."/>
            <person name="Kamath R."/>
            <person name="Kuwabara P.E."/>
            <person name="Mardis E.R."/>
            <person name="Marra M.A."/>
            <person name="Miner T.L."/>
            <person name="Minx P."/>
            <person name="Mullikin J.C."/>
            <person name="Plumb R.W."/>
            <person name="Rogers J."/>
            <person name="Schein J.E."/>
            <person name="Sohrmann M."/>
            <person name="Spieth J."/>
            <person name="Stajich J.E."/>
            <person name="Wei C."/>
            <person name="Willey D."/>
            <person name="Wilson R.K."/>
            <person name="Durbin R."/>
            <person name="Waterston R.H."/>
        </authorList>
    </citation>
    <scope>NUCLEOTIDE SEQUENCE [LARGE SCALE GENOMIC DNA]</scope>
    <source>
        <strain evidence="7 8">AF16</strain>
    </source>
</reference>
<dbReference type="GO" id="GO:0005254">
    <property type="term" value="F:chloride channel activity"/>
    <property type="evidence" value="ECO:0000318"/>
    <property type="project" value="GO_Central"/>
</dbReference>
<evidence type="ECO:0000256" key="1">
    <source>
        <dbReference type="ARBA" id="ARBA00004141"/>
    </source>
</evidence>
<dbReference type="AlphaFoldDB" id="A8XA70"/>
<keyword evidence="3 6" id="KW-1133">Transmembrane helix</keyword>
<proteinExistence type="inferred from homology"/>
<dbReference type="WormBase" id="CBG10021">
    <property type="protein sequence ID" value="CBP16693"/>
    <property type="gene ID" value="WBGene00031507"/>
    <property type="gene designation" value="Cbr-best-5"/>
</dbReference>
<dbReference type="eggNOG" id="KOG3547">
    <property type="taxonomic scope" value="Eukaryota"/>
</dbReference>
<evidence type="ECO:0000256" key="5">
    <source>
        <dbReference type="ARBA" id="ARBA00034769"/>
    </source>
</evidence>
<keyword evidence="2 6" id="KW-0812">Transmembrane</keyword>
<dbReference type="GO" id="GO:0034707">
    <property type="term" value="C:chloride channel complex"/>
    <property type="evidence" value="ECO:0007669"/>
    <property type="project" value="UniProtKB-KW"/>
</dbReference>
<evidence type="ECO:0000256" key="3">
    <source>
        <dbReference type="ARBA" id="ARBA00022989"/>
    </source>
</evidence>
<keyword evidence="6" id="KW-0869">Chloride channel</keyword>
<evidence type="ECO:0000313" key="7">
    <source>
        <dbReference type="EMBL" id="CAP29538.2"/>
    </source>
</evidence>
<evidence type="ECO:0000313" key="9">
    <source>
        <dbReference type="WormBase" id="CBG10021"/>
    </source>
</evidence>
<dbReference type="OMA" id="GEYCDAR"/>
<protein>
    <recommendedName>
        <fullName evidence="6">Bestrophin homolog</fullName>
    </recommendedName>
</protein>
<gene>
    <name evidence="9" type="primary">best-5</name>
    <name evidence="7 9" type="ORF">CBG10021</name>
    <name evidence="7" type="ORF">CBG_10021</name>
</gene>
<keyword evidence="6" id="KW-0813">Transport</keyword>
<dbReference type="PANTHER" id="PTHR10736">
    <property type="entry name" value="BESTROPHIN"/>
    <property type="match status" value="1"/>
</dbReference>
<evidence type="ECO:0000256" key="6">
    <source>
        <dbReference type="RuleBase" id="RU363126"/>
    </source>
</evidence>
<comment type="similarity">
    <text evidence="5 6">Belongs to the anion channel-forming bestrophin (TC 1.A.46) family. Calcium-sensitive chloride channel subfamily.</text>
</comment>
<sequence length="469" mass="54722">MTNNNVPNDDVGEPDDMPVKPPKIFDFADWPFEIPDIFKRKELSYNYNYDLATSKSLMIIRMIFKWRGSLWEAVYKELIVWICAYTLVSLIYRFALTGTQKDLFERFGEYCDARMGYLPLNFVLGFFCNIIIRRWLKLYTSLGNIDNIALFVSAYVRGKDDRARQIRRNIIRYSFNSSSPKTLIFRYCVLSQCLVFRDIHVGVRRRFPTLEAIAQAGIMLPHELEKFNDIKSRYQKYWVSFNWALELLNVAKSEKSIDGDNARNAIAQEICKFRSALTTVSMYDWVPIPLMYPQLVNMAVHTYFFLCVFTRQFFISADAHNKTEVDLYIPFMTIIEFIFYMGWLKVAMELLNPFGEDADDFDCNLLIDRNLAIGLTSVDDAYDQLPEVKPDVFVGRSVKPLDSDDTRSLKYHFGSAAQMEEISYLKKEENKMIAAGKKPNKLKLWMKSMKRKRFETSATTSYSVSFPTP</sequence>
<dbReference type="HOGENOM" id="CLU_018069_7_1_1"/>
<dbReference type="GO" id="GO:0005886">
    <property type="term" value="C:plasma membrane"/>
    <property type="evidence" value="ECO:0000318"/>
    <property type="project" value="GO_Central"/>
</dbReference>
<organism evidence="7 8">
    <name type="scientific">Caenorhabditis briggsae</name>
    <dbReference type="NCBI Taxonomy" id="6238"/>
    <lineage>
        <taxon>Eukaryota</taxon>
        <taxon>Metazoa</taxon>
        <taxon>Ecdysozoa</taxon>
        <taxon>Nematoda</taxon>
        <taxon>Chromadorea</taxon>
        <taxon>Rhabditida</taxon>
        <taxon>Rhabditina</taxon>
        <taxon>Rhabditomorpha</taxon>
        <taxon>Rhabditoidea</taxon>
        <taxon>Rhabditidae</taxon>
        <taxon>Peloderinae</taxon>
        <taxon>Caenorhabditis</taxon>
    </lineage>
</organism>
<reference evidence="7 8" key="2">
    <citation type="journal article" date="2011" name="PLoS Genet.">
        <title>Caenorhabditis briggsae recombinant inbred line genotypes reveal inter-strain incompatibility and the evolution of recombination.</title>
        <authorList>
            <person name="Ross J.A."/>
            <person name="Koboldt D.C."/>
            <person name="Staisch J.E."/>
            <person name="Chamberlin H.M."/>
            <person name="Gupta B.P."/>
            <person name="Miller R.D."/>
            <person name="Baird S.E."/>
            <person name="Haag E.S."/>
        </authorList>
    </citation>
    <scope>NUCLEOTIDE SEQUENCE [LARGE SCALE GENOMIC DNA]</scope>
    <source>
        <strain evidence="7 8">AF16</strain>
    </source>
</reference>
<name>A8XA70_CAEBR</name>